<gene>
    <name evidence="4" type="ORF">DJ013_12195</name>
</gene>
<dbReference type="InterPro" id="IPR025524">
    <property type="entry name" value="DUF4412"/>
</dbReference>
<dbReference type="Proteomes" id="UP000249873">
    <property type="component" value="Chromosome"/>
</dbReference>
<dbReference type="RefSeq" id="WP_111372085.1">
    <property type="nucleotide sequence ID" value="NZ_CP029480.1"/>
</dbReference>
<accession>A0A2Z4GC71</accession>
<dbReference type="AlphaFoldDB" id="A0A2Z4GC71"/>
<dbReference type="Pfam" id="PF14371">
    <property type="entry name" value="DUF4412"/>
    <property type="match status" value="1"/>
</dbReference>
<proteinExistence type="predicted"/>
<evidence type="ECO:0000313" key="5">
    <source>
        <dbReference type="Proteomes" id="UP000249873"/>
    </source>
</evidence>
<feature type="chain" id="PRO_5016292529" description="DUF4412 domain-containing protein" evidence="2">
    <location>
        <begin position="23"/>
        <end position="355"/>
    </location>
</feature>
<feature type="domain" description="DUF4412" evidence="3">
    <location>
        <begin position="129"/>
        <end position="322"/>
    </location>
</feature>
<evidence type="ECO:0000256" key="1">
    <source>
        <dbReference type="SAM" id="MobiDB-lite"/>
    </source>
</evidence>
<dbReference type="EMBL" id="CP029480">
    <property type="protein sequence ID" value="AWV98892.1"/>
    <property type="molecule type" value="Genomic_DNA"/>
</dbReference>
<sequence length="355" mass="39057">MKKIFIFSLVIALAFSSAFSYAQILNPRRLGKKIADRAAQRAEQKAEDKLNEGVDKSVDKAFDSIFNSSKKTTESTPNTETKQNTPSTNSSSDEMSQEQAMGMLSGLLGGMGSTPPPLDSYSFSSSYVMNIKTKNSDGDFDMQNKYYFTQSGNYMGSKMIGGSSPGMTGDMNGLQAIIIDFDKECVYTFMEAEGKKNMIGMSMKAAGQMAEKIAAEENKNTTFTKTGETKTISGYTCDAYLITQGKDKNTIWISRSRVPVVSAYYKSFQKMASTGSTSLFKIDNTANAEMMKFALEGRAMLGMNSMSSDGEQVSMEVTDIKESDNYTIQTAGYENMMDFNKIMQDAQNQQNSSED</sequence>
<protein>
    <recommendedName>
        <fullName evidence="3">DUF4412 domain-containing protein</fullName>
    </recommendedName>
</protein>
<feature type="region of interest" description="Disordered" evidence="1">
    <location>
        <begin position="68"/>
        <end position="97"/>
    </location>
</feature>
<dbReference type="OrthoDB" id="1524221at2"/>
<evidence type="ECO:0000259" key="3">
    <source>
        <dbReference type="Pfam" id="PF14371"/>
    </source>
</evidence>
<organism evidence="4 5">
    <name type="scientific">Arcticibacterium luteifluviistationis</name>
    <dbReference type="NCBI Taxonomy" id="1784714"/>
    <lineage>
        <taxon>Bacteria</taxon>
        <taxon>Pseudomonadati</taxon>
        <taxon>Bacteroidota</taxon>
        <taxon>Cytophagia</taxon>
        <taxon>Cytophagales</taxon>
        <taxon>Leadbetterellaceae</taxon>
        <taxon>Arcticibacterium</taxon>
    </lineage>
</organism>
<keyword evidence="5" id="KW-1185">Reference proteome</keyword>
<evidence type="ECO:0000313" key="4">
    <source>
        <dbReference type="EMBL" id="AWV98892.1"/>
    </source>
</evidence>
<evidence type="ECO:0000256" key="2">
    <source>
        <dbReference type="SAM" id="SignalP"/>
    </source>
</evidence>
<name>A0A2Z4GC71_9BACT</name>
<reference evidence="4 5" key="1">
    <citation type="submission" date="2018-05" db="EMBL/GenBank/DDBJ databases">
        <title>Complete genome sequence of Arcticibacterium luteifluviistationis SM1504T, a cytophagaceae bacterium isolated from Arctic surface seawater.</title>
        <authorList>
            <person name="Li Y."/>
            <person name="Qin Q.-L."/>
        </authorList>
    </citation>
    <scope>NUCLEOTIDE SEQUENCE [LARGE SCALE GENOMIC DNA]</scope>
    <source>
        <strain evidence="4 5">SM1504</strain>
    </source>
</reference>
<dbReference type="KEGG" id="als:DJ013_12195"/>
<feature type="signal peptide" evidence="2">
    <location>
        <begin position="1"/>
        <end position="22"/>
    </location>
</feature>
<keyword evidence="2" id="KW-0732">Signal</keyword>